<sequence>MGSCPECGHELTSLEVTTSRCAQCGADLTKRSFASDHDAGETSGTVQLSDGSADPKESFDSTVAVQQPGTDSSSPASSTDRNVGSDTAVVDGSDNDRTLAPNDLDSGGSDSGTVHPGQVDPGQVDPGQTVAINPRSNNSDESPDLGATVQLSETDTSTPDDTGASTDLGKTISIDGSARQPEADFGATIVEGDLFDGAKDSDTHEPIGGSHDQTLVTTPGATPSDGDLGKTLSLRDFSEEDFEVWGQGVTAYLGGESAEPGSKNEKRTANVSGLKGGRSDTIYSGKTSVAIRGVTGLSGQVVDEPASTPDYSIDGRLGAGNMGVVYLARQRSMNREVALKTIKPEGRKQRDQLDNLASEAIVTGNLNHPNIVPVYDLGRDDDGNLFYSMKRVDGVTWDDVLAEKTLDENLDIFMRVCDGIAFGHSRGVVHRDLKPENVLIAAFGEVLVMDWGLAYATDEFPKLDSIVRNVTMGGSPAYMSPEAAHNFLVMGGWKQGDTKPINASIDIYLLGSILFEMISGHPPHAGKDLMACVVAASENKIRDAGPDAPEGLLEIAHKAMAADAADRYQNVEELQDAVRQYERNAESITLTLRGNQQLEAGNLGRAVASFEDAVALWDENEEARNKYAIAQRRLERRRYTTAALTAALVLVTVGGFGGVTYQWSEAVVAKQEADQQREIAEVERREAEVAEKKAIAEEQLARAAEREANLARQQAQRAAEEEKKARVAAVRAEGEARRAAAEEAIAKRKAEEERQKAEVAKREQEFLNYVARIKLANQRIEENDLREALRLLNELAAGSPQHCGFEWQHLMYLCSQGSDRLELASPVLAVDVSGDESLTVFGTADGAVELWQGKEFRVADAQPIAVRRPEGLLSVDAVAASSDGLLYAAAGASPSGSLSPIFIYARGEERSPLKLELTDSRKIQTLRFLANDSQLLSAGDDGIARIWDVETGELLAATKPQSAKWTATDAVMTSDENYLCVAGLDGTVAIFGKSGAGSSLELELQGAFEGHRRLVRSADNRQYLEGEVTCLSSLSDGRIASGDAAGQVFIWDPAKVRRADRLDQTSAIDIVKRLATGGEVGDVADPSVYRFQAHDSEVTGLSTTTDDDGRTLIASGGADTLVRVYLLEGDPNAIDATQRVLLSNYRGHTDVVTSCRFDPSNPSVLVSCGADGRVVRWNLAAGGEVRNLPAELTGHSGAVLSAKFSQSGDEIVTTGRDEVVTVVDLADPDKRREFSEGHDRYAGLTAVVPTPDGEYLVTTGYDGVTQVWSVVERTQRARLAGLPREGREGSEGFDAFTPLRPVVSPDSRWLVTDSDADAGDHRLAFWSLADVVDPKTSPRPIAIISCENEPTAAAFSGDGERLYVGDSEGRCYVWSRKTEDLKSFAVHSGRSPRVTVIREVPDTGKVLSAAEDYTVVRWSGSDGQPDSGWSLKHPGWVEELEVTPDGKFAVTTSGPRNAANELRLWNLETKQEVWNIGLKQQQISSVSMRPDGTQLLVTIVPTTAGSGGGAVHLLNTEDFKEVRFDPETGQPIMVGENRETVPFLNSDLLGDRVFAAAFGADGRTVFTAGLRGVAVWDVATRSREHGAFRNPGEAIAAAFTPDGKRIVIGTLNGSVLLLDATTPMLNATFSAQPPRATGRIDAIAVAPASANEEDESYRFATAVKGAVALRTVSRSRPSRLISQSMSQSDPLSDRRITALAFSNDGTLLFGGDDSGKLLAWEVADDRIQSIKLSAHPVLFRHQGPIHDLAFDSTNRLAASNDAAATNPAEGDYVFATASADDSAAVWVARRSGESLSVVPISVARGHGAPVTSIAFAERYDRLFTAGDDGTVRLWDWDRDGLSNWEVHGADNDQARSKPQGATELLVLERHTDAVTSVDFAARQSLLLSAGEDGRTILWPGVAPPTAKSAESAPAADGINP</sequence>
<proteinExistence type="predicted"/>
<feature type="repeat" description="WD" evidence="5">
    <location>
        <begin position="916"/>
        <end position="957"/>
    </location>
</feature>
<keyword evidence="10" id="KW-0418">Kinase</keyword>
<dbReference type="SMART" id="SM00220">
    <property type="entry name" value="S_TKc"/>
    <property type="match status" value="1"/>
</dbReference>
<feature type="binding site" evidence="6">
    <location>
        <position position="340"/>
    </location>
    <ligand>
        <name>ATP</name>
        <dbReference type="ChEBI" id="CHEBI:30616"/>
    </ligand>
</feature>
<evidence type="ECO:0000256" key="4">
    <source>
        <dbReference type="ARBA" id="ARBA00022840"/>
    </source>
</evidence>
<organism evidence="10 11">
    <name type="scientific">Stratiformator vulcanicus</name>
    <dbReference type="NCBI Taxonomy" id="2527980"/>
    <lineage>
        <taxon>Bacteria</taxon>
        <taxon>Pseudomonadati</taxon>
        <taxon>Planctomycetota</taxon>
        <taxon>Planctomycetia</taxon>
        <taxon>Planctomycetales</taxon>
        <taxon>Planctomycetaceae</taxon>
        <taxon>Stratiformator</taxon>
    </lineage>
</organism>
<evidence type="ECO:0000256" key="3">
    <source>
        <dbReference type="ARBA" id="ARBA00022741"/>
    </source>
</evidence>
<feature type="compositionally biased region" description="Polar residues" evidence="8">
    <location>
        <begin position="130"/>
        <end position="140"/>
    </location>
</feature>
<dbReference type="PROSITE" id="PS00107">
    <property type="entry name" value="PROTEIN_KINASE_ATP"/>
    <property type="match status" value="1"/>
</dbReference>
<feature type="compositionally biased region" description="Polar residues" evidence="8">
    <location>
        <begin position="211"/>
        <end position="221"/>
    </location>
</feature>
<feature type="compositionally biased region" description="Polar residues" evidence="8">
    <location>
        <begin position="149"/>
        <end position="165"/>
    </location>
</feature>
<evidence type="ECO:0000259" key="9">
    <source>
        <dbReference type="PROSITE" id="PS50011"/>
    </source>
</evidence>
<dbReference type="GO" id="GO:0005524">
    <property type="term" value="F:ATP binding"/>
    <property type="evidence" value="ECO:0007669"/>
    <property type="project" value="UniProtKB-UniRule"/>
</dbReference>
<dbReference type="InterPro" id="IPR000719">
    <property type="entry name" value="Prot_kinase_dom"/>
</dbReference>
<protein>
    <submittedName>
        <fullName evidence="10">Serine/threonine-protein kinase PknD</fullName>
        <ecNumber evidence="10">2.7.11.1</ecNumber>
    </submittedName>
</protein>
<dbReference type="PROSITE" id="PS50294">
    <property type="entry name" value="WD_REPEATS_REGION"/>
    <property type="match status" value="4"/>
</dbReference>
<dbReference type="CDD" id="cd14014">
    <property type="entry name" value="STKc_PknB_like"/>
    <property type="match status" value="1"/>
</dbReference>
<evidence type="ECO:0000256" key="8">
    <source>
        <dbReference type="SAM" id="MobiDB-lite"/>
    </source>
</evidence>
<dbReference type="Gene3D" id="2.130.10.10">
    <property type="entry name" value="YVTN repeat-like/Quinoprotein amine dehydrogenase"/>
    <property type="match status" value="6"/>
</dbReference>
<dbReference type="PROSITE" id="PS00108">
    <property type="entry name" value="PROTEIN_KINASE_ST"/>
    <property type="match status" value="1"/>
</dbReference>
<feature type="region of interest" description="Disordered" evidence="8">
    <location>
        <begin position="196"/>
        <end position="228"/>
    </location>
</feature>
<keyword evidence="4 6" id="KW-0067">ATP-binding</keyword>
<dbReference type="InterPro" id="IPR001680">
    <property type="entry name" value="WD40_rpt"/>
</dbReference>
<dbReference type="Gene3D" id="3.30.200.20">
    <property type="entry name" value="Phosphorylase Kinase, domain 1"/>
    <property type="match status" value="1"/>
</dbReference>
<feature type="compositionally biased region" description="Basic and acidic residues" evidence="8">
    <location>
        <begin position="31"/>
        <end position="40"/>
    </location>
</feature>
<dbReference type="PANTHER" id="PTHR19848">
    <property type="entry name" value="WD40 REPEAT PROTEIN"/>
    <property type="match status" value="1"/>
</dbReference>
<dbReference type="Gene3D" id="1.10.510.10">
    <property type="entry name" value="Transferase(Phosphotransferase) domain 1"/>
    <property type="match status" value="1"/>
</dbReference>
<dbReference type="InterPro" id="IPR015943">
    <property type="entry name" value="WD40/YVTN_repeat-like_dom_sf"/>
</dbReference>
<feature type="compositionally biased region" description="Polar residues" evidence="8">
    <location>
        <begin position="60"/>
        <end position="85"/>
    </location>
</feature>
<dbReference type="InterPro" id="IPR011047">
    <property type="entry name" value="Quinoprotein_ADH-like_sf"/>
</dbReference>
<evidence type="ECO:0000256" key="5">
    <source>
        <dbReference type="PROSITE-ProRule" id="PRU00221"/>
    </source>
</evidence>
<reference evidence="10 11" key="1">
    <citation type="submission" date="2019-02" db="EMBL/GenBank/DDBJ databases">
        <title>Deep-cultivation of Planctomycetes and their phenomic and genomic characterization uncovers novel biology.</title>
        <authorList>
            <person name="Wiegand S."/>
            <person name="Jogler M."/>
            <person name="Boedeker C."/>
            <person name="Pinto D."/>
            <person name="Vollmers J."/>
            <person name="Rivas-Marin E."/>
            <person name="Kohn T."/>
            <person name="Peeters S.H."/>
            <person name="Heuer A."/>
            <person name="Rast P."/>
            <person name="Oberbeckmann S."/>
            <person name="Bunk B."/>
            <person name="Jeske O."/>
            <person name="Meyerdierks A."/>
            <person name="Storesund J.E."/>
            <person name="Kallscheuer N."/>
            <person name="Luecker S."/>
            <person name="Lage O.M."/>
            <person name="Pohl T."/>
            <person name="Merkel B.J."/>
            <person name="Hornburger P."/>
            <person name="Mueller R.-W."/>
            <person name="Bruemmer F."/>
            <person name="Labrenz M."/>
            <person name="Spormann A.M."/>
            <person name="Op den Camp H."/>
            <person name="Overmann J."/>
            <person name="Amann R."/>
            <person name="Jetten M.S.M."/>
            <person name="Mascher T."/>
            <person name="Medema M.H."/>
            <person name="Devos D.P."/>
            <person name="Kaster A.-K."/>
            <person name="Ovreas L."/>
            <person name="Rohde M."/>
            <person name="Galperin M.Y."/>
            <person name="Jogler C."/>
        </authorList>
    </citation>
    <scope>NUCLEOTIDE SEQUENCE [LARGE SCALE GENOMIC DNA]</scope>
    <source>
        <strain evidence="10 11">Pan189</strain>
    </source>
</reference>
<feature type="compositionally biased region" description="Basic and acidic residues" evidence="8">
    <location>
        <begin position="196"/>
        <end position="205"/>
    </location>
</feature>
<dbReference type="SUPFAM" id="SSF56112">
    <property type="entry name" value="Protein kinase-like (PK-like)"/>
    <property type="match status" value="1"/>
</dbReference>
<feature type="repeat" description="WD" evidence="5">
    <location>
        <begin position="1803"/>
        <end position="1835"/>
    </location>
</feature>
<keyword evidence="1 5" id="KW-0853">WD repeat</keyword>
<feature type="repeat" description="WD" evidence="5">
    <location>
        <begin position="1192"/>
        <end position="1233"/>
    </location>
</feature>
<dbReference type="GO" id="GO:0004674">
    <property type="term" value="F:protein serine/threonine kinase activity"/>
    <property type="evidence" value="ECO:0007669"/>
    <property type="project" value="UniProtKB-EC"/>
</dbReference>
<dbReference type="InterPro" id="IPR019775">
    <property type="entry name" value="WD40_repeat_CS"/>
</dbReference>
<dbReference type="InterPro" id="IPR017441">
    <property type="entry name" value="Protein_kinase_ATP_BS"/>
</dbReference>
<keyword evidence="10" id="KW-0808">Transferase</keyword>
<dbReference type="PROSITE" id="PS00678">
    <property type="entry name" value="WD_REPEATS_1"/>
    <property type="match status" value="1"/>
</dbReference>
<gene>
    <name evidence="10" type="primary">pknD_1</name>
    <name evidence="10" type="ORF">Pan189_10950</name>
</gene>
<evidence type="ECO:0000256" key="6">
    <source>
        <dbReference type="PROSITE-ProRule" id="PRU10141"/>
    </source>
</evidence>
<evidence type="ECO:0000313" key="11">
    <source>
        <dbReference type="Proteomes" id="UP000317318"/>
    </source>
</evidence>
<dbReference type="Pfam" id="PF00400">
    <property type="entry name" value="WD40"/>
    <property type="match status" value="7"/>
</dbReference>
<dbReference type="PROSITE" id="PS50082">
    <property type="entry name" value="WD_REPEATS_2"/>
    <property type="match status" value="5"/>
</dbReference>
<evidence type="ECO:0000256" key="1">
    <source>
        <dbReference type="ARBA" id="ARBA00022574"/>
    </source>
</evidence>
<dbReference type="KEGG" id="svp:Pan189_10950"/>
<dbReference type="RefSeq" id="WP_310821115.1">
    <property type="nucleotide sequence ID" value="NZ_CP036268.1"/>
</dbReference>
<accession>A0A517QYL3</accession>
<dbReference type="SMART" id="SM00320">
    <property type="entry name" value="WD40"/>
    <property type="match status" value="17"/>
</dbReference>
<dbReference type="InterPro" id="IPR011009">
    <property type="entry name" value="Kinase-like_dom_sf"/>
</dbReference>
<feature type="repeat" description="WD" evidence="5">
    <location>
        <begin position="1145"/>
        <end position="1187"/>
    </location>
</feature>
<feature type="coiled-coil region" evidence="7">
    <location>
        <begin position="670"/>
        <end position="795"/>
    </location>
</feature>
<feature type="repeat" description="WD" evidence="5">
    <location>
        <begin position="1867"/>
        <end position="1898"/>
    </location>
</feature>
<feature type="coiled-coil region" evidence="7">
    <location>
        <begin position="564"/>
        <end position="591"/>
    </location>
</feature>
<dbReference type="InterPro" id="IPR008271">
    <property type="entry name" value="Ser/Thr_kinase_AS"/>
</dbReference>
<evidence type="ECO:0000256" key="7">
    <source>
        <dbReference type="SAM" id="Coils"/>
    </source>
</evidence>
<dbReference type="Proteomes" id="UP000317318">
    <property type="component" value="Chromosome"/>
</dbReference>
<feature type="region of interest" description="Disordered" evidence="8">
    <location>
        <begin position="1900"/>
        <end position="1920"/>
    </location>
</feature>
<dbReference type="EC" id="2.7.11.1" evidence="10"/>
<dbReference type="SUPFAM" id="SSF50998">
    <property type="entry name" value="Quinoprotein alcohol dehydrogenase-like"/>
    <property type="match status" value="3"/>
</dbReference>
<evidence type="ECO:0000256" key="2">
    <source>
        <dbReference type="ARBA" id="ARBA00022737"/>
    </source>
</evidence>
<feature type="domain" description="Protein kinase" evidence="9">
    <location>
        <begin position="311"/>
        <end position="582"/>
    </location>
</feature>
<dbReference type="PANTHER" id="PTHR19848:SF8">
    <property type="entry name" value="F-BOX AND WD REPEAT DOMAIN CONTAINING 7"/>
    <property type="match status" value="1"/>
</dbReference>
<name>A0A517QYL3_9PLAN</name>
<dbReference type="PROSITE" id="PS50011">
    <property type="entry name" value="PROTEIN_KINASE_DOM"/>
    <property type="match status" value="1"/>
</dbReference>
<keyword evidence="11" id="KW-1185">Reference proteome</keyword>
<dbReference type="EMBL" id="CP036268">
    <property type="protein sequence ID" value="QDT36732.1"/>
    <property type="molecule type" value="Genomic_DNA"/>
</dbReference>
<keyword evidence="2" id="KW-0677">Repeat</keyword>
<dbReference type="Pfam" id="PF00069">
    <property type="entry name" value="Pkinase"/>
    <property type="match status" value="1"/>
</dbReference>
<feature type="region of interest" description="Disordered" evidence="8">
    <location>
        <begin position="31"/>
        <end position="183"/>
    </location>
</feature>
<evidence type="ECO:0000313" key="10">
    <source>
        <dbReference type="EMBL" id="QDT36732.1"/>
    </source>
</evidence>
<keyword evidence="7" id="KW-0175">Coiled coil</keyword>
<keyword evidence="3 6" id="KW-0547">Nucleotide-binding</keyword>